<sequence length="25" mass="2903">MGKTGVLNEKKSRWPAKDIDLKKFL</sequence>
<protein>
    <submittedName>
        <fullName evidence="1">Uncharacterized protein</fullName>
    </submittedName>
</protein>
<name>W0FM83_9BACT</name>
<evidence type="ECO:0000313" key="1">
    <source>
        <dbReference type="EMBL" id="AHF24574.1"/>
    </source>
</evidence>
<proteinExistence type="predicted"/>
<dbReference type="EMBL" id="KC246798">
    <property type="protein sequence ID" value="AHF24574.1"/>
    <property type="molecule type" value="Genomic_DNA"/>
</dbReference>
<organism evidence="1">
    <name type="scientific">uncultured bacterium Contig1529</name>
    <dbReference type="NCBI Taxonomy" id="1393449"/>
    <lineage>
        <taxon>Bacteria</taxon>
        <taxon>environmental samples</taxon>
    </lineage>
</organism>
<accession>W0FM83</accession>
<dbReference type="AlphaFoldDB" id="W0FM83"/>
<reference evidence="1" key="1">
    <citation type="journal article" date="2013" name="PLoS ONE">
        <title>Metagenomic insights into the carbohydrate-active enzymes carried by the microorganisms adhering to solid digesta in the rumen of cows.</title>
        <authorList>
            <person name="Wang L."/>
            <person name="Hatem A."/>
            <person name="Catalyurek U.V."/>
            <person name="Morrison M."/>
            <person name="Yu Z."/>
        </authorList>
    </citation>
    <scope>NUCLEOTIDE SEQUENCE</scope>
</reference>